<comment type="caution">
    <text evidence="2">The sequence shown here is derived from an EMBL/GenBank/DDBJ whole genome shotgun (WGS) entry which is preliminary data.</text>
</comment>
<sequence length="176" mass="18609">MTALVAVPDAAPDVPAPPTPAPAPHPLPPPRETPAIPALPAQPYPLPTLAPPSQPLPPRATTQRCMSGKPTRRVEKVRVLQARYEATRCHTHRMPRPQGGPRMRGASGARGSRCAATLVPRPALGRALEAPSSPSIRGAAQTRAAFACTSQGLGVREKLRTCLAFKKNLLDRRGPG</sequence>
<gene>
    <name evidence="2" type="ORF">B0H17DRAFT_1222602</name>
</gene>
<feature type="compositionally biased region" description="Pro residues" evidence="1">
    <location>
        <begin position="14"/>
        <end position="32"/>
    </location>
</feature>
<dbReference type="Proteomes" id="UP001221757">
    <property type="component" value="Unassembled WGS sequence"/>
</dbReference>
<protein>
    <submittedName>
        <fullName evidence="2">Uncharacterized protein</fullName>
    </submittedName>
</protein>
<proteinExistence type="predicted"/>
<feature type="compositionally biased region" description="Pro residues" evidence="1">
    <location>
        <begin position="40"/>
        <end position="58"/>
    </location>
</feature>
<dbReference type="AlphaFoldDB" id="A0AAD7AXK6"/>
<evidence type="ECO:0000313" key="2">
    <source>
        <dbReference type="EMBL" id="KAJ7603029.1"/>
    </source>
</evidence>
<keyword evidence="3" id="KW-1185">Reference proteome</keyword>
<evidence type="ECO:0000256" key="1">
    <source>
        <dbReference type="SAM" id="MobiDB-lite"/>
    </source>
</evidence>
<feature type="compositionally biased region" description="Low complexity" evidence="1">
    <location>
        <begin position="1"/>
        <end position="13"/>
    </location>
</feature>
<feature type="compositionally biased region" description="Low complexity" evidence="1">
    <location>
        <begin position="96"/>
        <end position="109"/>
    </location>
</feature>
<accession>A0AAD7AXK6</accession>
<organism evidence="2 3">
    <name type="scientific">Mycena rosella</name>
    <name type="common">Pink bonnet</name>
    <name type="synonym">Agaricus rosellus</name>
    <dbReference type="NCBI Taxonomy" id="1033263"/>
    <lineage>
        <taxon>Eukaryota</taxon>
        <taxon>Fungi</taxon>
        <taxon>Dikarya</taxon>
        <taxon>Basidiomycota</taxon>
        <taxon>Agaricomycotina</taxon>
        <taxon>Agaricomycetes</taxon>
        <taxon>Agaricomycetidae</taxon>
        <taxon>Agaricales</taxon>
        <taxon>Marasmiineae</taxon>
        <taxon>Mycenaceae</taxon>
        <taxon>Mycena</taxon>
    </lineage>
</organism>
<dbReference type="EMBL" id="JARKIE010001334">
    <property type="protein sequence ID" value="KAJ7603029.1"/>
    <property type="molecule type" value="Genomic_DNA"/>
</dbReference>
<evidence type="ECO:0000313" key="3">
    <source>
        <dbReference type="Proteomes" id="UP001221757"/>
    </source>
</evidence>
<name>A0AAD7AXK6_MYCRO</name>
<feature type="region of interest" description="Disordered" evidence="1">
    <location>
        <begin position="1"/>
        <end position="109"/>
    </location>
</feature>
<reference evidence="2" key="1">
    <citation type="submission" date="2023-03" db="EMBL/GenBank/DDBJ databases">
        <title>Massive genome expansion in bonnet fungi (Mycena s.s.) driven by repeated elements and novel gene families across ecological guilds.</title>
        <authorList>
            <consortium name="Lawrence Berkeley National Laboratory"/>
            <person name="Harder C.B."/>
            <person name="Miyauchi S."/>
            <person name="Viragh M."/>
            <person name="Kuo A."/>
            <person name="Thoen E."/>
            <person name="Andreopoulos B."/>
            <person name="Lu D."/>
            <person name="Skrede I."/>
            <person name="Drula E."/>
            <person name="Henrissat B."/>
            <person name="Morin E."/>
            <person name="Kohler A."/>
            <person name="Barry K."/>
            <person name="LaButti K."/>
            <person name="Morin E."/>
            <person name="Salamov A."/>
            <person name="Lipzen A."/>
            <person name="Mereny Z."/>
            <person name="Hegedus B."/>
            <person name="Baldrian P."/>
            <person name="Stursova M."/>
            <person name="Weitz H."/>
            <person name="Taylor A."/>
            <person name="Grigoriev I.V."/>
            <person name="Nagy L.G."/>
            <person name="Martin F."/>
            <person name="Kauserud H."/>
        </authorList>
    </citation>
    <scope>NUCLEOTIDE SEQUENCE</scope>
    <source>
        <strain evidence="2">CBHHK067</strain>
    </source>
</reference>